<dbReference type="Proteomes" id="UP000324748">
    <property type="component" value="Unassembled WGS sequence"/>
</dbReference>
<evidence type="ECO:0000256" key="1">
    <source>
        <dbReference type="SAM" id="MobiDB-lite"/>
    </source>
</evidence>
<gene>
    <name evidence="2" type="ORF">PGT21_003632</name>
</gene>
<organism evidence="2 3">
    <name type="scientific">Puccinia graminis f. sp. tritici</name>
    <dbReference type="NCBI Taxonomy" id="56615"/>
    <lineage>
        <taxon>Eukaryota</taxon>
        <taxon>Fungi</taxon>
        <taxon>Dikarya</taxon>
        <taxon>Basidiomycota</taxon>
        <taxon>Pucciniomycotina</taxon>
        <taxon>Pucciniomycetes</taxon>
        <taxon>Pucciniales</taxon>
        <taxon>Pucciniaceae</taxon>
        <taxon>Puccinia</taxon>
    </lineage>
</organism>
<evidence type="ECO:0000313" key="3">
    <source>
        <dbReference type="Proteomes" id="UP000324748"/>
    </source>
</evidence>
<dbReference type="AlphaFoldDB" id="A0A5B0PG24"/>
<accession>A0A5B0PG24</accession>
<evidence type="ECO:0000313" key="2">
    <source>
        <dbReference type="EMBL" id="KAA1099328.1"/>
    </source>
</evidence>
<name>A0A5B0PG24_PUCGR</name>
<reference evidence="2 3" key="1">
    <citation type="submission" date="2019-05" db="EMBL/GenBank/DDBJ databases">
        <title>Emergence of the Ug99 lineage of the wheat stem rust pathogen through somatic hybridization.</title>
        <authorList>
            <person name="Li F."/>
            <person name="Upadhyaya N.M."/>
            <person name="Sperschneider J."/>
            <person name="Matny O."/>
            <person name="Nguyen-Phuc H."/>
            <person name="Mago R."/>
            <person name="Raley C."/>
            <person name="Miller M.E."/>
            <person name="Silverstein K.A.T."/>
            <person name="Henningsen E."/>
            <person name="Hirsch C.D."/>
            <person name="Visser B."/>
            <person name="Pretorius Z.A."/>
            <person name="Steffenson B.J."/>
            <person name="Schwessinger B."/>
            <person name="Dodds P.N."/>
            <person name="Figueroa M."/>
        </authorList>
    </citation>
    <scope>NUCLEOTIDE SEQUENCE [LARGE SCALE GENOMIC DNA]</scope>
    <source>
        <strain evidence="2">21-0</strain>
    </source>
</reference>
<protein>
    <submittedName>
        <fullName evidence="2">Uncharacterized protein</fullName>
    </submittedName>
</protein>
<dbReference type="Gene3D" id="3.30.870.10">
    <property type="entry name" value="Endonuclease Chain A"/>
    <property type="match status" value="1"/>
</dbReference>
<feature type="region of interest" description="Disordered" evidence="1">
    <location>
        <begin position="27"/>
        <end position="50"/>
    </location>
</feature>
<keyword evidence="3" id="KW-1185">Reference proteome</keyword>
<sequence>MSKRTGVLMHVKRKDLDRDDLGLFNSDSSRSRLAQHGLQPSVDKSGARDGRINKDHAGFLYIGSHNFRLGKFNSKSGSDDSTSLEISNWELGVVLPVKSHAQAEEYVTWQRPTKPYGHRGKDTSIPW</sequence>
<comment type="caution">
    <text evidence="2">The sequence shown here is derived from an EMBL/GenBank/DDBJ whole genome shotgun (WGS) entry which is preliminary data.</text>
</comment>
<dbReference type="EMBL" id="VSWC01000054">
    <property type="protein sequence ID" value="KAA1099328.1"/>
    <property type="molecule type" value="Genomic_DNA"/>
</dbReference>
<proteinExistence type="predicted"/>
<dbReference type="SUPFAM" id="SSF56024">
    <property type="entry name" value="Phospholipase D/nuclease"/>
    <property type="match status" value="1"/>
</dbReference>
<dbReference type="OrthoDB" id="2497894at2759"/>